<dbReference type="InterPro" id="IPR036465">
    <property type="entry name" value="vWFA_dom_sf"/>
</dbReference>
<dbReference type="SUPFAM" id="SSF53300">
    <property type="entry name" value="vWA-like"/>
    <property type="match status" value="1"/>
</dbReference>
<dbReference type="GO" id="GO:0006886">
    <property type="term" value="P:intracellular protein transport"/>
    <property type="evidence" value="ECO:0007669"/>
    <property type="project" value="InterPro"/>
</dbReference>
<proteinExistence type="predicted"/>
<protein>
    <recommendedName>
        <fullName evidence="6">Protein transport protein SEC24</fullName>
    </recommendedName>
</protein>
<dbReference type="Pfam" id="PF04811">
    <property type="entry name" value="Sec23_trunk"/>
    <property type="match status" value="1"/>
</dbReference>
<dbReference type="GO" id="GO:0008270">
    <property type="term" value="F:zinc ion binding"/>
    <property type="evidence" value="ECO:0007669"/>
    <property type="project" value="TreeGrafter"/>
</dbReference>
<dbReference type="InterPro" id="IPR036180">
    <property type="entry name" value="Gelsolin-like_dom_sf"/>
</dbReference>
<dbReference type="SUPFAM" id="SSF81995">
    <property type="entry name" value="beta-sandwich domain of Sec23/24"/>
    <property type="match status" value="1"/>
</dbReference>
<feature type="non-terminal residue" evidence="4">
    <location>
        <position position="513"/>
    </location>
</feature>
<dbReference type="InterPro" id="IPR006900">
    <property type="entry name" value="Sec23/24_helical_dom"/>
</dbReference>
<dbReference type="GO" id="GO:0070971">
    <property type="term" value="C:endoplasmic reticulum exit site"/>
    <property type="evidence" value="ECO:0007669"/>
    <property type="project" value="TreeGrafter"/>
</dbReference>
<feature type="non-terminal residue" evidence="4">
    <location>
        <position position="1"/>
    </location>
</feature>
<dbReference type="Gene3D" id="3.40.50.410">
    <property type="entry name" value="von Willebrand factor, type A domain"/>
    <property type="match status" value="1"/>
</dbReference>
<dbReference type="PANTHER" id="PTHR13803:SF4">
    <property type="entry name" value="SECRETORY 24CD, ISOFORM C"/>
    <property type="match status" value="1"/>
</dbReference>
<dbReference type="AlphaFoldDB" id="A0A0C9UN53"/>
<accession>A0A0C9UN53</accession>
<sequence>SRNLLVDLLNSLPQRFSSADTRGSALGPAITASLAALASRGGQVVTFAASYSSIGCGSLSPRDVPESTLYGTDKEPSLFVPRETFWRELGEECAEQGVGVNLFLCPSEPVEIGTIGTVASLTGGDIFFYPRYNPSLDELTLLSQLRRLFTRETAYNCIVRVRCSKGLRVSDYLGNIYQRSTLDVDIATCDSDKAICASFEHSGVSLDDRGNAYIQSAILYTTSSGERRVRTCNIAVPVCTLAGNVYRHTHQETLITYWTKQAIAEMSSRPLQKIRDDLTQKCAAILLSYRKNCAASTPPSQLILPEQLKLLPIFTLTITKNRALKGRNVVSDVRNYHAHRLVAFGVRPTMNFLYPQVLALHDLMENVCFPDQSTGRVEFPALMRDSYVWMQNNGLYLSDNEEQMILWIGGSISPQLLQDLYGVESMHELDPLNVRDSKPPLGTATLISTQLHNILLYRESRRGRKIKFTIARQDLDASEIDFSDMLVEDKNNDAMSYVDYLCFVHKQIDDAVS</sequence>
<dbReference type="GO" id="GO:0000149">
    <property type="term" value="F:SNARE binding"/>
    <property type="evidence" value="ECO:0007669"/>
    <property type="project" value="TreeGrafter"/>
</dbReference>
<dbReference type="Pfam" id="PF08033">
    <property type="entry name" value="Sec23_BS"/>
    <property type="match status" value="1"/>
</dbReference>
<dbReference type="PANTHER" id="PTHR13803">
    <property type="entry name" value="SEC24-RELATED PROTEIN"/>
    <property type="match status" value="1"/>
</dbReference>
<evidence type="ECO:0000259" key="3">
    <source>
        <dbReference type="Pfam" id="PF08033"/>
    </source>
</evidence>
<dbReference type="SUPFAM" id="SSF81811">
    <property type="entry name" value="Helical domain of Sec23/24"/>
    <property type="match status" value="1"/>
</dbReference>
<dbReference type="Pfam" id="PF04815">
    <property type="entry name" value="Sec23_helical"/>
    <property type="match status" value="1"/>
</dbReference>
<reference evidence="4 5" key="1">
    <citation type="submission" date="2014-06" db="EMBL/GenBank/DDBJ databases">
        <title>Evolutionary Origins and Diversification of the Mycorrhizal Mutualists.</title>
        <authorList>
            <consortium name="DOE Joint Genome Institute"/>
            <consortium name="Mycorrhizal Genomics Consortium"/>
            <person name="Kohler A."/>
            <person name="Kuo A."/>
            <person name="Nagy L.G."/>
            <person name="Floudas D."/>
            <person name="Copeland A."/>
            <person name="Barry K.W."/>
            <person name="Cichocki N."/>
            <person name="Veneault-Fourrey C."/>
            <person name="LaButti K."/>
            <person name="Lindquist E.A."/>
            <person name="Lipzen A."/>
            <person name="Lundell T."/>
            <person name="Morin E."/>
            <person name="Murat C."/>
            <person name="Riley R."/>
            <person name="Ohm R."/>
            <person name="Sun H."/>
            <person name="Tunlid A."/>
            <person name="Henrissat B."/>
            <person name="Grigoriev I.V."/>
            <person name="Hibbett D.S."/>
            <person name="Martin F."/>
        </authorList>
    </citation>
    <scope>NUCLEOTIDE SEQUENCE [LARGE SCALE GENOMIC DNA]</scope>
    <source>
        <strain evidence="4 5">SS14</strain>
    </source>
</reference>
<evidence type="ECO:0000313" key="4">
    <source>
        <dbReference type="EMBL" id="KIJ36294.1"/>
    </source>
</evidence>
<dbReference type="EMBL" id="KN837179">
    <property type="protein sequence ID" value="KIJ36294.1"/>
    <property type="molecule type" value="Genomic_DNA"/>
</dbReference>
<evidence type="ECO:0000313" key="5">
    <source>
        <dbReference type="Proteomes" id="UP000054279"/>
    </source>
</evidence>
<dbReference type="InterPro" id="IPR006896">
    <property type="entry name" value="Sec23/24_trunk_dom"/>
</dbReference>
<dbReference type="Proteomes" id="UP000054279">
    <property type="component" value="Unassembled WGS sequence"/>
</dbReference>
<feature type="domain" description="Sec23/Sec24 beta-sandwich" evidence="3">
    <location>
        <begin position="154"/>
        <end position="238"/>
    </location>
</feature>
<dbReference type="OrthoDB" id="49016at2759"/>
<dbReference type="SUPFAM" id="SSF82754">
    <property type="entry name" value="C-terminal, gelsolin-like domain of Sec23/24"/>
    <property type="match status" value="1"/>
</dbReference>
<name>A0A0C9UN53_SPHS4</name>
<dbReference type="InterPro" id="IPR012990">
    <property type="entry name" value="Beta-sandwich_Sec23_24"/>
</dbReference>
<dbReference type="Gene3D" id="1.20.120.730">
    <property type="entry name" value="Sec23/Sec24 helical domain"/>
    <property type="match status" value="1"/>
</dbReference>
<feature type="domain" description="Sec23/Sec24 helical" evidence="2">
    <location>
        <begin position="251"/>
        <end position="347"/>
    </location>
</feature>
<evidence type="ECO:0000259" key="1">
    <source>
        <dbReference type="Pfam" id="PF04811"/>
    </source>
</evidence>
<evidence type="ECO:0008006" key="6">
    <source>
        <dbReference type="Google" id="ProtNLM"/>
    </source>
</evidence>
<dbReference type="GO" id="GO:0090110">
    <property type="term" value="P:COPII-coated vesicle cargo loading"/>
    <property type="evidence" value="ECO:0007669"/>
    <property type="project" value="TreeGrafter"/>
</dbReference>
<keyword evidence="5" id="KW-1185">Reference proteome</keyword>
<organism evidence="4 5">
    <name type="scientific">Sphaerobolus stellatus (strain SS14)</name>
    <dbReference type="NCBI Taxonomy" id="990650"/>
    <lineage>
        <taxon>Eukaryota</taxon>
        <taxon>Fungi</taxon>
        <taxon>Dikarya</taxon>
        <taxon>Basidiomycota</taxon>
        <taxon>Agaricomycotina</taxon>
        <taxon>Agaricomycetes</taxon>
        <taxon>Phallomycetidae</taxon>
        <taxon>Geastrales</taxon>
        <taxon>Sphaerobolaceae</taxon>
        <taxon>Sphaerobolus</taxon>
    </lineage>
</organism>
<dbReference type="InterPro" id="IPR050550">
    <property type="entry name" value="SEC23_SEC24_subfamily"/>
</dbReference>
<dbReference type="HOGENOM" id="CLU_004589_0_1_1"/>
<dbReference type="GO" id="GO:0030127">
    <property type="term" value="C:COPII vesicle coat"/>
    <property type="evidence" value="ECO:0007669"/>
    <property type="project" value="InterPro"/>
</dbReference>
<dbReference type="InterPro" id="IPR036175">
    <property type="entry name" value="Sec23/24_helical_dom_sf"/>
</dbReference>
<gene>
    <name evidence="4" type="ORF">M422DRAFT_82882</name>
</gene>
<feature type="domain" description="Sec23/Sec24 trunk" evidence="1">
    <location>
        <begin position="2"/>
        <end position="149"/>
    </location>
</feature>
<evidence type="ECO:0000259" key="2">
    <source>
        <dbReference type="Pfam" id="PF04815"/>
    </source>
</evidence>